<feature type="region of interest" description="Disordered" evidence="1">
    <location>
        <begin position="1"/>
        <end position="22"/>
    </location>
</feature>
<dbReference type="RefSeq" id="WP_382047707.1">
    <property type="nucleotide sequence ID" value="NZ_JBHSKJ010000018.1"/>
</dbReference>
<proteinExistence type="predicted"/>
<comment type="caution">
    <text evidence="2">The sequence shown here is derived from an EMBL/GenBank/DDBJ whole genome shotgun (WGS) entry which is preliminary data.</text>
</comment>
<dbReference type="Proteomes" id="UP001596222">
    <property type="component" value="Unassembled WGS sequence"/>
</dbReference>
<feature type="compositionally biased region" description="Low complexity" evidence="1">
    <location>
        <begin position="1"/>
        <end position="16"/>
    </location>
</feature>
<accession>A0ABW0A5Z9</accession>
<evidence type="ECO:0000313" key="2">
    <source>
        <dbReference type="EMBL" id="MFC5148411.1"/>
    </source>
</evidence>
<sequence length="42" mass="4337">MTDAARASSGRTARAAPGLPVAALPEAADGSAVSIRDRRRWT</sequence>
<protein>
    <submittedName>
        <fullName evidence="2">Uncharacterized protein</fullName>
    </submittedName>
</protein>
<organism evidence="2 3">
    <name type="scientific">Streptomyces aureoversilis</name>
    <dbReference type="NCBI Taxonomy" id="67277"/>
    <lineage>
        <taxon>Bacteria</taxon>
        <taxon>Bacillati</taxon>
        <taxon>Actinomycetota</taxon>
        <taxon>Actinomycetes</taxon>
        <taxon>Kitasatosporales</taxon>
        <taxon>Streptomycetaceae</taxon>
        <taxon>Streptomyces</taxon>
    </lineage>
</organism>
<gene>
    <name evidence="2" type="ORF">ACFPP6_27465</name>
</gene>
<evidence type="ECO:0000256" key="1">
    <source>
        <dbReference type="SAM" id="MobiDB-lite"/>
    </source>
</evidence>
<dbReference type="EMBL" id="JBHSKJ010000018">
    <property type="protein sequence ID" value="MFC5148411.1"/>
    <property type="molecule type" value="Genomic_DNA"/>
</dbReference>
<reference evidence="3" key="1">
    <citation type="journal article" date="2019" name="Int. J. Syst. Evol. Microbiol.">
        <title>The Global Catalogue of Microorganisms (GCM) 10K type strain sequencing project: providing services to taxonomists for standard genome sequencing and annotation.</title>
        <authorList>
            <consortium name="The Broad Institute Genomics Platform"/>
            <consortium name="The Broad Institute Genome Sequencing Center for Infectious Disease"/>
            <person name="Wu L."/>
            <person name="Ma J."/>
        </authorList>
    </citation>
    <scope>NUCLEOTIDE SEQUENCE [LARGE SCALE GENOMIC DNA]</scope>
    <source>
        <strain evidence="3">CGMCC 4.1641</strain>
    </source>
</reference>
<evidence type="ECO:0000313" key="3">
    <source>
        <dbReference type="Proteomes" id="UP001596222"/>
    </source>
</evidence>
<name>A0ABW0A5Z9_9ACTN</name>
<keyword evidence="3" id="KW-1185">Reference proteome</keyword>